<evidence type="ECO:0000259" key="1">
    <source>
        <dbReference type="PROSITE" id="PS51500"/>
    </source>
</evidence>
<dbReference type="EMBL" id="JAGDEL010000012">
    <property type="protein sequence ID" value="MBO1513242.1"/>
    <property type="molecule type" value="Genomic_DNA"/>
</dbReference>
<dbReference type="RefSeq" id="WP_207980187.1">
    <property type="nucleotide sequence ID" value="NZ_JAGDEL010000012.1"/>
</dbReference>
<dbReference type="SUPFAM" id="SSF47406">
    <property type="entry name" value="SinR repressor dimerisation domain-like"/>
    <property type="match status" value="1"/>
</dbReference>
<comment type="caution">
    <text evidence="2">The sequence shown here is derived from an EMBL/GenBank/DDBJ whole genome shotgun (WGS) entry which is preliminary data.</text>
</comment>
<evidence type="ECO:0000313" key="3">
    <source>
        <dbReference type="Proteomes" id="UP000663981"/>
    </source>
</evidence>
<keyword evidence="3" id="KW-1185">Reference proteome</keyword>
<evidence type="ECO:0000313" key="2">
    <source>
        <dbReference type="EMBL" id="MBO1513242.1"/>
    </source>
</evidence>
<feature type="domain" description="Sin" evidence="1">
    <location>
        <begin position="1"/>
        <end position="39"/>
    </location>
</feature>
<gene>
    <name evidence="2" type="ORF">I7822_16455</name>
</gene>
<proteinExistence type="predicted"/>
<name>A0ABS3N4P5_9BACI</name>
<dbReference type="Proteomes" id="UP000663981">
    <property type="component" value="Unassembled WGS sequence"/>
</dbReference>
<organism evidence="2 3">
    <name type="scientific">Metabacillus bambusae</name>
    <dbReference type="NCBI Taxonomy" id="2795218"/>
    <lineage>
        <taxon>Bacteria</taxon>
        <taxon>Bacillati</taxon>
        <taxon>Bacillota</taxon>
        <taxon>Bacilli</taxon>
        <taxon>Bacillales</taxon>
        <taxon>Bacillaceae</taxon>
        <taxon>Metabacillus</taxon>
    </lineage>
</organism>
<reference evidence="2 3" key="1">
    <citation type="submission" date="2021-03" db="EMBL/GenBank/DDBJ databases">
        <title>Whole genome sequence of Metabacillus bambusae BG109.</title>
        <authorList>
            <person name="Jeong J.W."/>
        </authorList>
    </citation>
    <scope>NUCLEOTIDE SEQUENCE [LARGE SCALE GENOMIC DNA]</scope>
    <source>
        <strain evidence="2 3">BG109</strain>
    </source>
</reference>
<dbReference type="InterPro" id="IPR010981">
    <property type="entry name" value="SinR/SinI_dimer_dom"/>
</dbReference>
<dbReference type="PROSITE" id="PS51500">
    <property type="entry name" value="SIN"/>
    <property type="match status" value="1"/>
</dbReference>
<dbReference type="Pfam" id="PF08671">
    <property type="entry name" value="SinI"/>
    <property type="match status" value="1"/>
</dbReference>
<dbReference type="InterPro" id="IPR036281">
    <property type="entry name" value="SinR/SinI_dimer_dom_sf"/>
</dbReference>
<accession>A0ABS3N4P5</accession>
<protein>
    <submittedName>
        <fullName evidence="2">Anti-repressor SinI family protein</fullName>
    </submittedName>
</protein>
<sequence length="42" mass="4860">MSESLSDKKLDPEWVDLFLYALEIGISPDEIRIFFGESSRPE</sequence>